<keyword evidence="5" id="KW-0067">ATP-binding</keyword>
<gene>
    <name evidence="10" type="ORF">SAMN06295973_3747</name>
</gene>
<dbReference type="InterPro" id="IPR018485">
    <property type="entry name" value="FGGY_C"/>
</dbReference>
<dbReference type="InterPro" id="IPR018484">
    <property type="entry name" value="FGGY_N"/>
</dbReference>
<dbReference type="Gene3D" id="3.30.420.40">
    <property type="match status" value="2"/>
</dbReference>
<keyword evidence="11" id="KW-1185">Reference proteome</keyword>
<comment type="caution">
    <text evidence="10">The sequence shown here is derived from an EMBL/GenBank/DDBJ whole genome shotgun (WGS) entry which is preliminary data.</text>
</comment>
<evidence type="ECO:0000256" key="4">
    <source>
        <dbReference type="ARBA" id="ARBA00022777"/>
    </source>
</evidence>
<evidence type="ECO:0000256" key="7">
    <source>
        <dbReference type="ARBA" id="ARBA00023308"/>
    </source>
</evidence>
<evidence type="ECO:0000256" key="1">
    <source>
        <dbReference type="ARBA" id="ARBA00009156"/>
    </source>
</evidence>
<keyword evidence="6" id="KW-1015">Disulfide bond</keyword>
<dbReference type="Proteomes" id="UP000190827">
    <property type="component" value="Unassembled WGS sequence"/>
</dbReference>
<dbReference type="RefSeq" id="WP_079707364.1">
    <property type="nucleotide sequence ID" value="NZ_FUZO01000003.1"/>
</dbReference>
<dbReference type="PANTHER" id="PTHR10196">
    <property type="entry name" value="SUGAR KINASE"/>
    <property type="match status" value="1"/>
</dbReference>
<reference evidence="10 11" key="1">
    <citation type="submission" date="2017-02" db="EMBL/GenBank/DDBJ databases">
        <authorList>
            <person name="Varghese N."/>
            <person name="Submissions S."/>
        </authorList>
    </citation>
    <scope>NUCLEOTIDE SEQUENCE [LARGE SCALE GENOMIC DNA]</scope>
    <source>
        <strain evidence="10 11">VKM Ac-1787</strain>
    </source>
</reference>
<protein>
    <submittedName>
        <fullName evidence="10">Rhamnulokinase</fullName>
    </submittedName>
</protein>
<dbReference type="SUPFAM" id="SSF53067">
    <property type="entry name" value="Actin-like ATPase domain"/>
    <property type="match status" value="2"/>
</dbReference>
<organism evidence="10 11">
    <name type="scientific">Plantibacter cousiniae</name>
    <name type="common">nom. nud.</name>
    <dbReference type="NCBI Taxonomy" id="199709"/>
    <lineage>
        <taxon>Bacteria</taxon>
        <taxon>Bacillati</taxon>
        <taxon>Actinomycetota</taxon>
        <taxon>Actinomycetes</taxon>
        <taxon>Micrococcales</taxon>
        <taxon>Microbacteriaceae</taxon>
        <taxon>Plantibacter</taxon>
    </lineage>
</organism>
<sequence length="492" mass="51805">MTDQTVPRFHAAVDLGASSGRVMLGRWADGRLELTEVHRFPNGPIMQDGRLRWDAERLFEETIVGLAEAVRIAAAAGGVLDGIGVDSWGVDIALVGVGTGTAFPTVLHHRGADADGPARAAVLVDAVTAYAVTGVLEQTINTSYQLRSRAEDLEARRADRDRPTVLLVPDLWVWLLTGVVGAERTIASTTQLLDQGTGDWAAELIRRWGLDGFDFPPVVAPGTVAGPTTQEVTARLGSSMPIPVHRVAEHDTASALAFARPDGAELLVSSGSWSLVGVCLPAPVLTERARAAGFTNEAGVAGSSLLLRNLAGMWLLTECARAWSAEDGSAVDLVELVAAVSELERDAATDVTPAVFDVADPRLLVPGDMPERIATLCRETGQRPPGGRSDVVRSVVESLAVAYAETVRACEAITGVTIRSVRIVGGGSRNRLLCARTAARTGLPVTAGPAEASALGNLAVQLVAAGHAPSLDTVYRHGQDDHDDHDHERTPT</sequence>
<keyword evidence="2" id="KW-0808">Transferase</keyword>
<evidence type="ECO:0000256" key="5">
    <source>
        <dbReference type="ARBA" id="ARBA00022840"/>
    </source>
</evidence>
<evidence type="ECO:0000256" key="6">
    <source>
        <dbReference type="ARBA" id="ARBA00023157"/>
    </source>
</evidence>
<accession>A0ABY1LS52</accession>
<feature type="domain" description="Carbohydrate kinase FGGY N-terminal" evidence="8">
    <location>
        <begin position="12"/>
        <end position="256"/>
    </location>
</feature>
<evidence type="ECO:0000259" key="9">
    <source>
        <dbReference type="Pfam" id="PF02782"/>
    </source>
</evidence>
<proteinExistence type="inferred from homology"/>
<dbReference type="InterPro" id="IPR013449">
    <property type="entry name" value="Rhamnulokinase"/>
</dbReference>
<feature type="domain" description="Carbohydrate kinase FGGY C-terminal" evidence="9">
    <location>
        <begin position="267"/>
        <end position="465"/>
    </location>
</feature>
<dbReference type="Pfam" id="PF00370">
    <property type="entry name" value="FGGY_N"/>
    <property type="match status" value="1"/>
</dbReference>
<keyword evidence="4" id="KW-0418">Kinase</keyword>
<dbReference type="EMBL" id="FUZO01000003">
    <property type="protein sequence ID" value="SKC75051.1"/>
    <property type="molecule type" value="Genomic_DNA"/>
</dbReference>
<evidence type="ECO:0000313" key="10">
    <source>
        <dbReference type="EMBL" id="SKC75051.1"/>
    </source>
</evidence>
<keyword evidence="3" id="KW-0547">Nucleotide-binding</keyword>
<evidence type="ECO:0000259" key="8">
    <source>
        <dbReference type="Pfam" id="PF00370"/>
    </source>
</evidence>
<keyword evidence="7" id="KW-0684">Rhamnose metabolism</keyword>
<evidence type="ECO:0000313" key="11">
    <source>
        <dbReference type="Proteomes" id="UP000190827"/>
    </source>
</evidence>
<dbReference type="PANTHER" id="PTHR10196:SF93">
    <property type="entry name" value="L-RHAMNULOKINASE"/>
    <property type="match status" value="1"/>
</dbReference>
<dbReference type="CDD" id="cd07771">
    <property type="entry name" value="ASKHA_NBD_FGGY_RhaB-like"/>
    <property type="match status" value="1"/>
</dbReference>
<dbReference type="InterPro" id="IPR043129">
    <property type="entry name" value="ATPase_NBD"/>
</dbReference>
<name>A0ABY1LS52_9MICO</name>
<evidence type="ECO:0000256" key="2">
    <source>
        <dbReference type="ARBA" id="ARBA00022679"/>
    </source>
</evidence>
<dbReference type="Pfam" id="PF02782">
    <property type="entry name" value="FGGY_C"/>
    <property type="match status" value="1"/>
</dbReference>
<comment type="similarity">
    <text evidence="1">Belongs to the FGGY kinase family.</text>
</comment>
<evidence type="ECO:0000256" key="3">
    <source>
        <dbReference type="ARBA" id="ARBA00022741"/>
    </source>
</evidence>